<dbReference type="InterPro" id="IPR000674">
    <property type="entry name" value="Ald_Oxase/Xan_DH_a/b"/>
</dbReference>
<dbReference type="InterPro" id="IPR046867">
    <property type="entry name" value="AldOxase/xan_DH_MoCoBD2"/>
</dbReference>
<dbReference type="SUPFAM" id="SSF56003">
    <property type="entry name" value="Molybdenum cofactor-binding domain"/>
    <property type="match status" value="1"/>
</dbReference>
<name>A0A1I1JSM9_9ACTN</name>
<dbReference type="InterPro" id="IPR036856">
    <property type="entry name" value="Ald_Oxase/Xan_DH_a/b_sf"/>
</dbReference>
<feature type="compositionally biased region" description="Polar residues" evidence="3">
    <location>
        <begin position="788"/>
        <end position="802"/>
    </location>
</feature>
<evidence type="ECO:0000256" key="3">
    <source>
        <dbReference type="SAM" id="MobiDB-lite"/>
    </source>
</evidence>
<feature type="region of interest" description="Disordered" evidence="3">
    <location>
        <begin position="161"/>
        <end position="180"/>
    </location>
</feature>
<gene>
    <name evidence="5" type="ORF">SAMN04487968_107127</name>
</gene>
<dbReference type="Proteomes" id="UP000198832">
    <property type="component" value="Unassembled WGS sequence"/>
</dbReference>
<evidence type="ECO:0000256" key="2">
    <source>
        <dbReference type="ARBA" id="ARBA00023002"/>
    </source>
</evidence>
<keyword evidence="1" id="KW-0500">Molybdenum</keyword>
<dbReference type="InterPro" id="IPR008274">
    <property type="entry name" value="AldOxase/xan_DH_MoCoBD1"/>
</dbReference>
<dbReference type="Pfam" id="PF02738">
    <property type="entry name" value="MoCoBD_1"/>
    <property type="match status" value="1"/>
</dbReference>
<dbReference type="PANTHER" id="PTHR11908">
    <property type="entry name" value="XANTHINE DEHYDROGENASE"/>
    <property type="match status" value="1"/>
</dbReference>
<dbReference type="EMBL" id="FOLB01000007">
    <property type="protein sequence ID" value="SFC51375.1"/>
    <property type="molecule type" value="Genomic_DNA"/>
</dbReference>
<accession>A0A1I1JSM9</accession>
<dbReference type="STRING" id="574651.SAMN04487968_107127"/>
<reference evidence="5 6" key="1">
    <citation type="submission" date="2016-10" db="EMBL/GenBank/DDBJ databases">
        <authorList>
            <person name="de Groot N.N."/>
        </authorList>
    </citation>
    <scope>NUCLEOTIDE SEQUENCE [LARGE SCALE GENOMIC DNA]</scope>
    <source>
        <strain evidence="5 6">CGMCC 1.7056</strain>
    </source>
</reference>
<dbReference type="Pfam" id="PF20256">
    <property type="entry name" value="MoCoBD_2"/>
    <property type="match status" value="1"/>
</dbReference>
<feature type="region of interest" description="Disordered" evidence="3">
    <location>
        <begin position="771"/>
        <end position="802"/>
    </location>
</feature>
<dbReference type="SUPFAM" id="SSF54665">
    <property type="entry name" value="CO dehydrogenase molybdoprotein N-domain-like"/>
    <property type="match status" value="1"/>
</dbReference>
<dbReference type="Pfam" id="PF01315">
    <property type="entry name" value="Ald_Xan_dh_C"/>
    <property type="match status" value="1"/>
</dbReference>
<evidence type="ECO:0000313" key="6">
    <source>
        <dbReference type="Proteomes" id="UP000198832"/>
    </source>
</evidence>
<keyword evidence="2" id="KW-0560">Oxidoreductase</keyword>
<organism evidence="5 6">
    <name type="scientific">Nocardioides terrae</name>
    <dbReference type="NCBI Taxonomy" id="574651"/>
    <lineage>
        <taxon>Bacteria</taxon>
        <taxon>Bacillati</taxon>
        <taxon>Actinomycetota</taxon>
        <taxon>Actinomycetes</taxon>
        <taxon>Propionibacteriales</taxon>
        <taxon>Nocardioidaceae</taxon>
        <taxon>Nocardioides</taxon>
    </lineage>
</organism>
<dbReference type="SMART" id="SM01008">
    <property type="entry name" value="Ald_Xan_dh_C"/>
    <property type="match status" value="1"/>
</dbReference>
<proteinExistence type="predicted"/>
<dbReference type="AlphaFoldDB" id="A0A1I1JSM9"/>
<dbReference type="PANTHER" id="PTHR11908:SF132">
    <property type="entry name" value="ALDEHYDE OXIDASE 1-RELATED"/>
    <property type="match status" value="1"/>
</dbReference>
<dbReference type="GO" id="GO:0016491">
    <property type="term" value="F:oxidoreductase activity"/>
    <property type="evidence" value="ECO:0007669"/>
    <property type="project" value="UniProtKB-KW"/>
</dbReference>
<dbReference type="InterPro" id="IPR037165">
    <property type="entry name" value="AldOxase/xan_DH_Mopterin-bd_sf"/>
</dbReference>
<sequence>MRNTGAMPGSLLGTVVRRVEDPDLLVGRSTFVDNMQAADLLHAVFVRSPFAHAGLVSVDTAEAAAAPGVVAVLTGADLDGRTLEPFAIADPRLTQPPLAVGKVRYVGQAVALVVAESRAQAVDAAELVEIGYDPLPAVVDMEEALAEDAPLQFEELGSNVAASRKDDDMDRQLGGSAEGPWPADARVVRVRIENQRVATAPMEGHAVLVRPGRPDDEHELSIWLTTQQPHMARDQLAAFAGLPPERVRLIAPHVGGAFGGKAGANAEHAVIVAAAQQVGRPVKWAETRSESMLSMHGRGQVQYAELGLSDEGRILGMRLRIVGDCGAYGGFGGTFPLGGTYLMAQGVYEIPRIAYAGIAALTNTAPVGAFRGAGRPEAAALIERLIDLAADELGLLPEEIRRRNLIPKDAFPYDTVTGAHYDVGDFDLPLREALRIADVDAVRAEQARRREAGGVKQLGVGLATYVEITGFAGTEFGSVEVHADGSATVSAGTSAHGQGHATSFAMIVSDRLGIPMERISFVQSDTALVRSGGGTGGSRSLQLGGSAVGRAADKVLDRAREVAAKLLEASGADIDLVDGGFAVRGVPGVTLGWAKVAAEAAAEGVALADTDDFTASHATFPFGCHVSIVEVDTETGEVTPVRHVAVDDCGRVLNPLLVEGQQHGGALQGISQALWEEFVYDTEGNPLTATFADYTLPTAADTIFYDATNTETPTPLNPLGAKGIGESATIGSTPAVQNAVVDALSHLGVRHVDMPCTPERVWRAVEQARSGTLPDPWREPPARFATIPSDSEGGSVTHSAEV</sequence>
<dbReference type="Gene3D" id="3.30.365.10">
    <property type="entry name" value="Aldehyde oxidase/xanthine dehydrogenase, molybdopterin binding domain"/>
    <property type="match status" value="4"/>
</dbReference>
<evidence type="ECO:0000256" key="1">
    <source>
        <dbReference type="ARBA" id="ARBA00022505"/>
    </source>
</evidence>
<evidence type="ECO:0000313" key="5">
    <source>
        <dbReference type="EMBL" id="SFC51375.1"/>
    </source>
</evidence>
<keyword evidence="6" id="KW-1185">Reference proteome</keyword>
<protein>
    <submittedName>
        <fullName evidence="5">Carbon-monoxide dehydrogenase large subunit</fullName>
    </submittedName>
</protein>
<dbReference type="GO" id="GO:0005506">
    <property type="term" value="F:iron ion binding"/>
    <property type="evidence" value="ECO:0007669"/>
    <property type="project" value="InterPro"/>
</dbReference>
<feature type="domain" description="Aldehyde oxidase/xanthine dehydrogenase a/b hammerhead" evidence="4">
    <location>
        <begin position="26"/>
        <end position="136"/>
    </location>
</feature>
<dbReference type="Gene3D" id="3.90.1170.50">
    <property type="entry name" value="Aldehyde oxidase/xanthine dehydrogenase, a/b hammerhead"/>
    <property type="match status" value="1"/>
</dbReference>
<dbReference type="InterPro" id="IPR016208">
    <property type="entry name" value="Ald_Oxase/xanthine_DH-like"/>
</dbReference>
<evidence type="ECO:0000259" key="4">
    <source>
        <dbReference type="SMART" id="SM01008"/>
    </source>
</evidence>